<keyword evidence="3" id="KW-1185">Reference proteome</keyword>
<proteinExistence type="predicted"/>
<evidence type="ECO:0000313" key="3">
    <source>
        <dbReference type="Proteomes" id="UP001226434"/>
    </source>
</evidence>
<dbReference type="EMBL" id="JASBRG010000004">
    <property type="protein sequence ID" value="MDI3319544.1"/>
    <property type="molecule type" value="Genomic_DNA"/>
</dbReference>
<evidence type="ECO:0000259" key="1">
    <source>
        <dbReference type="Pfam" id="PF04480"/>
    </source>
</evidence>
<reference evidence="2 3" key="1">
    <citation type="submission" date="2023-05" db="EMBL/GenBank/DDBJ databases">
        <title>Genome sequence of Pinibacter sp. MAH-24.</title>
        <authorList>
            <person name="Huq M.A."/>
        </authorList>
    </citation>
    <scope>NUCLEOTIDE SEQUENCE [LARGE SCALE GENOMIC DNA]</scope>
    <source>
        <strain evidence="2 3">MAH-24</strain>
    </source>
</reference>
<protein>
    <submittedName>
        <fullName evidence="2">Endonuclease domain-containing protein</fullName>
    </submittedName>
</protein>
<dbReference type="Gene3D" id="3.40.960.10">
    <property type="entry name" value="VSR Endonuclease"/>
    <property type="match status" value="1"/>
</dbReference>
<dbReference type="InterPro" id="IPR007569">
    <property type="entry name" value="DUF559"/>
</dbReference>
<comment type="caution">
    <text evidence="2">The sequence shown here is derived from an EMBL/GenBank/DDBJ whole genome shotgun (WGS) entry which is preliminary data.</text>
</comment>
<dbReference type="InterPro" id="IPR011335">
    <property type="entry name" value="Restrct_endonuc-II-like"/>
</dbReference>
<keyword evidence="2" id="KW-0255">Endonuclease</keyword>
<gene>
    <name evidence="2" type="ORF">QJ048_07150</name>
</gene>
<name>A0ABT6RC99_9BACT</name>
<dbReference type="Proteomes" id="UP001226434">
    <property type="component" value="Unassembled WGS sequence"/>
</dbReference>
<dbReference type="RefSeq" id="WP_282333660.1">
    <property type="nucleotide sequence ID" value="NZ_JASBRG010000004.1"/>
</dbReference>
<accession>A0ABT6RC99</accession>
<dbReference type="Pfam" id="PF04480">
    <property type="entry name" value="DUF559"/>
    <property type="match status" value="1"/>
</dbReference>
<organism evidence="2 3">
    <name type="scientific">Pinibacter soli</name>
    <dbReference type="NCBI Taxonomy" id="3044211"/>
    <lineage>
        <taxon>Bacteria</taxon>
        <taxon>Pseudomonadati</taxon>
        <taxon>Bacteroidota</taxon>
        <taxon>Chitinophagia</taxon>
        <taxon>Chitinophagales</taxon>
        <taxon>Chitinophagaceae</taxon>
        <taxon>Pinibacter</taxon>
    </lineage>
</organism>
<feature type="domain" description="DUF559" evidence="1">
    <location>
        <begin position="10"/>
        <end position="117"/>
    </location>
</feature>
<keyword evidence="2" id="KW-0378">Hydrolase</keyword>
<dbReference type="PANTHER" id="PTHR38590">
    <property type="entry name" value="BLL0828 PROTEIN"/>
    <property type="match status" value="1"/>
</dbReference>
<dbReference type="CDD" id="cd01038">
    <property type="entry name" value="Endonuclease_DUF559"/>
    <property type="match status" value="1"/>
</dbReference>
<evidence type="ECO:0000313" key="2">
    <source>
        <dbReference type="EMBL" id="MDI3319544.1"/>
    </source>
</evidence>
<keyword evidence="2" id="KW-0540">Nuclease</keyword>
<sequence length="125" mass="14929">MFYIPYNINLKAFSRKLRNHSTYGEVLLWMQLRAGGVRGYTFNRQKPLSNYIVDFYWKPLKLVIEVDGGYHFTPEQRVMDQHRQQILESMGLHFLRFRDEEVRKDMSTVIKAIESCIEAFETTCQ</sequence>
<dbReference type="GO" id="GO:0004519">
    <property type="term" value="F:endonuclease activity"/>
    <property type="evidence" value="ECO:0007669"/>
    <property type="project" value="UniProtKB-KW"/>
</dbReference>
<dbReference type="SUPFAM" id="SSF52980">
    <property type="entry name" value="Restriction endonuclease-like"/>
    <property type="match status" value="1"/>
</dbReference>
<dbReference type="InterPro" id="IPR047216">
    <property type="entry name" value="Endonuclease_DUF559_bact"/>
</dbReference>
<dbReference type="PANTHER" id="PTHR38590:SF1">
    <property type="entry name" value="BLL0828 PROTEIN"/>
    <property type="match status" value="1"/>
</dbReference>